<reference evidence="9 10" key="1">
    <citation type="journal article" date="2019" name="Nat. Plants">
        <title>Genome sequencing of Musa balbisiana reveals subgenome evolution and function divergence in polyploid bananas.</title>
        <authorList>
            <person name="Yao X."/>
        </authorList>
    </citation>
    <scope>NUCLEOTIDE SEQUENCE [LARGE SCALE GENOMIC DNA]</scope>
    <source>
        <strain evidence="10">cv. DH-PKW</strain>
        <tissue evidence="9">Leaves</tissue>
    </source>
</reference>
<dbReference type="FunFam" id="1.10.472.10:FF:000001">
    <property type="entry name" value="G2/mitotic-specific cyclin"/>
    <property type="match status" value="1"/>
</dbReference>
<dbReference type="SUPFAM" id="SSF47954">
    <property type="entry name" value="Cyclin-like"/>
    <property type="match status" value="2"/>
</dbReference>
<gene>
    <name evidence="9" type="ORF">C4D60_Mb02t22250</name>
</gene>
<dbReference type="AlphaFoldDB" id="A0A4S8ICJ4"/>
<dbReference type="EMBL" id="PYDT01000011">
    <property type="protein sequence ID" value="THU45843.1"/>
    <property type="molecule type" value="Genomic_DNA"/>
</dbReference>
<feature type="domain" description="Cyclin C-terminal" evidence="8">
    <location>
        <begin position="243"/>
        <end position="366"/>
    </location>
</feature>
<feature type="domain" description="Cyclin-like" evidence="7">
    <location>
        <begin position="121"/>
        <end position="234"/>
    </location>
</feature>
<dbReference type="InterPro" id="IPR006671">
    <property type="entry name" value="Cyclin_N"/>
</dbReference>
<name>A0A4S8ICJ4_MUSBA</name>
<dbReference type="InterPro" id="IPR036915">
    <property type="entry name" value="Cyclin-like_sf"/>
</dbReference>
<dbReference type="PANTHER" id="PTHR10177">
    <property type="entry name" value="CYCLINS"/>
    <property type="match status" value="1"/>
</dbReference>
<keyword evidence="3 5" id="KW-0195">Cyclin</keyword>
<accession>A0A4S8ICJ4</accession>
<keyword evidence="10" id="KW-1185">Reference proteome</keyword>
<sequence>MPLENCFPRLPGSAAKKAASELRDKRKYKELSIHSEFAVPCTPRPSTSIPTSRKAAPAQTAAASMDEDSPVDDPRMCAAYTSDIYRHLRSMEVEAKRRPSANYMDFIQREVTADMRGILVDWLVQVAEEYKLLPKTLYLAVSYIDRFLSSKAIRTQRLQLLGVSSMFVAAYVLMCFVLAKDDSFSPRTITLLMNVFGCSKYDEIYHPSIENFCDITANAYTQLEMKKMERDILKCLKFEMGSPTIKTFLRRFTEAGQEDGKHWGAQLEFLVSYLAELSLVDYGCVQFLPSVIAASAVFVARFTLNPRSHPWNRKLEQCTEYKASDLKECVHAIHELQWKRRAASLVGISEKYKQNKFHGVSMLLSHAEIPAIYTRSNCYGLRNLLLPTL</sequence>
<dbReference type="InterPro" id="IPR013763">
    <property type="entry name" value="Cyclin-like_dom"/>
</dbReference>
<keyword evidence="2" id="KW-0132">Cell division</keyword>
<evidence type="ECO:0000256" key="3">
    <source>
        <dbReference type="ARBA" id="ARBA00023127"/>
    </source>
</evidence>
<evidence type="ECO:0000256" key="2">
    <source>
        <dbReference type="ARBA" id="ARBA00022618"/>
    </source>
</evidence>
<evidence type="ECO:0000313" key="9">
    <source>
        <dbReference type="EMBL" id="THU45843.1"/>
    </source>
</evidence>
<comment type="caution">
    <text evidence="9">The sequence shown here is derived from an EMBL/GenBank/DDBJ whole genome shotgun (WGS) entry which is preliminary data.</text>
</comment>
<dbReference type="InterPro" id="IPR048258">
    <property type="entry name" value="Cyclins_cyclin-box"/>
</dbReference>
<dbReference type="CDD" id="cd20506">
    <property type="entry name" value="CYCLIN_AtCycA-like_rpt2"/>
    <property type="match status" value="1"/>
</dbReference>
<evidence type="ECO:0000256" key="5">
    <source>
        <dbReference type="RuleBase" id="RU000383"/>
    </source>
</evidence>
<dbReference type="STRING" id="52838.A0A4S8ICJ4"/>
<dbReference type="Pfam" id="PF02984">
    <property type="entry name" value="Cyclin_C"/>
    <property type="match status" value="1"/>
</dbReference>
<dbReference type="Proteomes" id="UP000317650">
    <property type="component" value="Chromosome 2"/>
</dbReference>
<dbReference type="Gene3D" id="1.10.472.10">
    <property type="entry name" value="Cyclin-like"/>
    <property type="match status" value="2"/>
</dbReference>
<comment type="similarity">
    <text evidence="1">Belongs to the cyclin family. Cyclin AB subfamily.</text>
</comment>
<dbReference type="InterPro" id="IPR004367">
    <property type="entry name" value="Cyclin_C-dom"/>
</dbReference>
<evidence type="ECO:0000259" key="7">
    <source>
        <dbReference type="SMART" id="SM00385"/>
    </source>
</evidence>
<dbReference type="FunFam" id="1.10.472.10:FF:000013">
    <property type="entry name" value="Cyclin A1"/>
    <property type="match status" value="1"/>
</dbReference>
<feature type="domain" description="Cyclin-like" evidence="7">
    <location>
        <begin position="247"/>
        <end position="335"/>
    </location>
</feature>
<evidence type="ECO:0000259" key="8">
    <source>
        <dbReference type="SMART" id="SM01332"/>
    </source>
</evidence>
<evidence type="ECO:0000256" key="1">
    <source>
        <dbReference type="ARBA" id="ARBA00006955"/>
    </source>
</evidence>
<dbReference type="InterPro" id="IPR039361">
    <property type="entry name" value="Cyclin"/>
</dbReference>
<evidence type="ECO:0000256" key="6">
    <source>
        <dbReference type="SAM" id="MobiDB-lite"/>
    </source>
</evidence>
<dbReference type="Pfam" id="PF00134">
    <property type="entry name" value="Cyclin_N"/>
    <property type="match status" value="1"/>
</dbReference>
<feature type="region of interest" description="Disordered" evidence="6">
    <location>
        <begin position="42"/>
        <end position="70"/>
    </location>
</feature>
<dbReference type="SMART" id="SM00385">
    <property type="entry name" value="CYCLIN"/>
    <property type="match status" value="2"/>
</dbReference>
<dbReference type="GO" id="GO:0051301">
    <property type="term" value="P:cell division"/>
    <property type="evidence" value="ECO:0007669"/>
    <property type="project" value="UniProtKB-KW"/>
</dbReference>
<organism evidence="9 10">
    <name type="scientific">Musa balbisiana</name>
    <name type="common">Banana</name>
    <dbReference type="NCBI Taxonomy" id="52838"/>
    <lineage>
        <taxon>Eukaryota</taxon>
        <taxon>Viridiplantae</taxon>
        <taxon>Streptophyta</taxon>
        <taxon>Embryophyta</taxon>
        <taxon>Tracheophyta</taxon>
        <taxon>Spermatophyta</taxon>
        <taxon>Magnoliopsida</taxon>
        <taxon>Liliopsida</taxon>
        <taxon>Zingiberales</taxon>
        <taxon>Musaceae</taxon>
        <taxon>Musa</taxon>
    </lineage>
</organism>
<evidence type="ECO:0000256" key="4">
    <source>
        <dbReference type="ARBA" id="ARBA00023306"/>
    </source>
</evidence>
<keyword evidence="4" id="KW-0131">Cell cycle</keyword>
<dbReference type="SMART" id="SM01332">
    <property type="entry name" value="Cyclin_C"/>
    <property type="match status" value="1"/>
</dbReference>
<evidence type="ECO:0000313" key="10">
    <source>
        <dbReference type="Proteomes" id="UP000317650"/>
    </source>
</evidence>
<protein>
    <submittedName>
        <fullName evidence="9">Uncharacterized protein</fullName>
    </submittedName>
</protein>
<proteinExistence type="inferred from homology"/>
<dbReference type="PROSITE" id="PS00292">
    <property type="entry name" value="CYCLINS"/>
    <property type="match status" value="1"/>
</dbReference>